<evidence type="ECO:0000313" key="5">
    <source>
        <dbReference type="WBParaSite" id="HPLM_0000170901-mRNA-1"/>
    </source>
</evidence>
<evidence type="ECO:0000313" key="1">
    <source>
        <dbReference type="EMBL" id="VDO05238.1"/>
    </source>
</evidence>
<dbReference type="WBParaSite" id="HPLM_0000038001-mRNA-1">
    <property type="protein sequence ID" value="HPLM_0000038001-mRNA-1"/>
    <property type="gene ID" value="HPLM_0000038001"/>
</dbReference>
<keyword evidence="3" id="KW-1185">Reference proteome</keyword>
<dbReference type="Proteomes" id="UP000268014">
    <property type="component" value="Unassembled WGS sequence"/>
</dbReference>
<evidence type="ECO:0000313" key="2">
    <source>
        <dbReference type="EMBL" id="VDO10925.1"/>
    </source>
</evidence>
<evidence type="ECO:0000313" key="3">
    <source>
        <dbReference type="Proteomes" id="UP000268014"/>
    </source>
</evidence>
<accession>A0A0N4VSW3</accession>
<protein>
    <submittedName>
        <fullName evidence="1 4">Uncharacterized protein</fullName>
    </submittedName>
</protein>
<dbReference type="WBParaSite" id="HPLM_0000170901-mRNA-1">
    <property type="protein sequence ID" value="HPLM_0000170901-mRNA-1"/>
    <property type="gene ID" value="HPLM_0000170901"/>
</dbReference>
<reference evidence="4 5" key="1">
    <citation type="submission" date="2017-02" db="UniProtKB">
        <authorList>
            <consortium name="WormBaseParasite"/>
        </authorList>
    </citation>
    <scope>IDENTIFICATION</scope>
</reference>
<reference evidence="1 3" key="2">
    <citation type="submission" date="2018-11" db="EMBL/GenBank/DDBJ databases">
        <authorList>
            <consortium name="Pathogen Informatics"/>
        </authorList>
    </citation>
    <scope>NUCLEOTIDE SEQUENCE [LARGE SCALE GENOMIC DNA]</scope>
    <source>
        <strain evidence="1 3">MHpl1</strain>
    </source>
</reference>
<name>A0A0N4VSW3_HAEPC</name>
<gene>
    <name evidence="2" type="ORF">HPLM_LOCUS1708</name>
    <name evidence="1" type="ORF">HPLM_LOCUS381</name>
</gene>
<dbReference type="AlphaFoldDB" id="A0A0N4VSW3"/>
<sequence>MSYAMMFYLPGSTVVLNTVVENGKGALVVVITVVVDPTVIGADMVVVVDIVSGKVEADVAVVSTVDS</sequence>
<dbReference type="EMBL" id="UZAF01002526">
    <property type="protein sequence ID" value="VDO10925.1"/>
    <property type="molecule type" value="Genomic_DNA"/>
</dbReference>
<dbReference type="EMBL" id="UZAF01000253">
    <property type="protein sequence ID" value="VDO05238.1"/>
    <property type="molecule type" value="Genomic_DNA"/>
</dbReference>
<organism evidence="4">
    <name type="scientific">Haemonchus placei</name>
    <name type="common">Barber's pole worm</name>
    <dbReference type="NCBI Taxonomy" id="6290"/>
    <lineage>
        <taxon>Eukaryota</taxon>
        <taxon>Metazoa</taxon>
        <taxon>Ecdysozoa</taxon>
        <taxon>Nematoda</taxon>
        <taxon>Chromadorea</taxon>
        <taxon>Rhabditida</taxon>
        <taxon>Rhabditina</taxon>
        <taxon>Rhabditomorpha</taxon>
        <taxon>Strongyloidea</taxon>
        <taxon>Trichostrongylidae</taxon>
        <taxon>Haemonchus</taxon>
    </lineage>
</organism>
<evidence type="ECO:0000313" key="4">
    <source>
        <dbReference type="WBParaSite" id="HPLM_0000038001-mRNA-1"/>
    </source>
</evidence>
<proteinExistence type="predicted"/>